<dbReference type="Gene3D" id="2.60.120.10">
    <property type="entry name" value="Jelly Rolls"/>
    <property type="match status" value="2"/>
</dbReference>
<name>A0A6F8T387_9GAMM</name>
<dbReference type="AlphaFoldDB" id="A0A6F8T387"/>
<dbReference type="InterPro" id="IPR018490">
    <property type="entry name" value="cNMP-bd_dom_sf"/>
</dbReference>
<dbReference type="SMART" id="SM00100">
    <property type="entry name" value="cNMP"/>
    <property type="match status" value="1"/>
</dbReference>
<organism evidence="2 3">
    <name type="scientific">Legionella antarctica</name>
    <dbReference type="NCBI Taxonomy" id="2708020"/>
    <lineage>
        <taxon>Bacteria</taxon>
        <taxon>Pseudomonadati</taxon>
        <taxon>Pseudomonadota</taxon>
        <taxon>Gammaproteobacteria</taxon>
        <taxon>Legionellales</taxon>
        <taxon>Legionellaceae</taxon>
        <taxon>Legionella</taxon>
    </lineage>
</organism>
<gene>
    <name evidence="2" type="ORF">TUM19329_09980</name>
</gene>
<dbReference type="SUPFAM" id="SSF51206">
    <property type="entry name" value="cAMP-binding domain-like"/>
    <property type="match status" value="2"/>
</dbReference>
<feature type="domain" description="Cyclic nucleotide-binding" evidence="1">
    <location>
        <begin position="23"/>
        <end position="143"/>
    </location>
</feature>
<sequence>MVLNKAFHKDERKIKNAINAVKPFKYLDESQIHELESYGELIEYQSGQHILRQGKPGTGLYVLINGEAKVSVNMLGEGNNELKRLRRGDFFGEVSLLDDSPCTATVTATKHLCCFFISKQCFDAFFLVKPEIRYLINRSVIEEVISRQGQMCRTISQLIQKQSIERHSISALNAGHEDQNLILSEYSIKEFDYLYSLSVFAVFSKTEFCNLLEHAKQIVMNKHTGLIHVDDTNSSLYFIVSGSVQLNINSKGKKSRFAVLGPNTLICPISSIDNHTELFHYITNDLVVLLEIPANYLKQIARENLHFWYKFFDLICRYVVSLQLNLNNQTVRLTHERLELQVKE</sequence>
<dbReference type="EMBL" id="AP022839">
    <property type="protein sequence ID" value="BCA94637.1"/>
    <property type="molecule type" value="Genomic_DNA"/>
</dbReference>
<proteinExistence type="predicted"/>
<dbReference type="InterPro" id="IPR014710">
    <property type="entry name" value="RmlC-like_jellyroll"/>
</dbReference>
<dbReference type="PROSITE" id="PS50042">
    <property type="entry name" value="CNMP_BINDING_3"/>
    <property type="match status" value="1"/>
</dbReference>
<dbReference type="RefSeq" id="WP_173236474.1">
    <property type="nucleotide sequence ID" value="NZ_AP022839.1"/>
</dbReference>
<dbReference type="InterPro" id="IPR050503">
    <property type="entry name" value="cAMP-dep_PK_reg_su-like"/>
</dbReference>
<evidence type="ECO:0000259" key="1">
    <source>
        <dbReference type="PROSITE" id="PS50042"/>
    </source>
</evidence>
<dbReference type="InterPro" id="IPR000595">
    <property type="entry name" value="cNMP-bd_dom"/>
</dbReference>
<dbReference type="Proteomes" id="UP000502894">
    <property type="component" value="Chromosome"/>
</dbReference>
<reference evidence="2" key="1">
    <citation type="journal article" date="2020" name="Microbiol. Resour. Announc.">
        <title>Complete Genome Sequence of Novel Psychrotolerant Legionella Strain TUM19329, Isolated from Antarctic Lake Sediment.</title>
        <authorList>
            <person name="Shimada S."/>
            <person name="Nakai R."/>
            <person name="Aoki K."/>
            <person name="Shimoeda N."/>
            <person name="Ohno G."/>
            <person name="Miyazaki Y."/>
            <person name="Kudoh S."/>
            <person name="Imura S."/>
            <person name="Watanabe K."/>
            <person name="Ishii Y."/>
            <person name="Tateda K."/>
        </authorList>
    </citation>
    <scope>NUCLEOTIDE SEQUENCE [LARGE SCALE GENOMIC DNA]</scope>
    <source>
        <strain evidence="2">TUM19329</strain>
    </source>
</reference>
<dbReference type="PANTHER" id="PTHR11635:SF152">
    <property type="entry name" value="CAMP-DEPENDENT PROTEIN KINASE TYPE I REGULATORY SUBUNIT-RELATED"/>
    <property type="match status" value="1"/>
</dbReference>
<protein>
    <recommendedName>
        <fullName evidence="1">Cyclic nucleotide-binding domain-containing protein</fullName>
    </recommendedName>
</protein>
<dbReference type="PRINTS" id="PR00103">
    <property type="entry name" value="CAMPKINASE"/>
</dbReference>
<dbReference type="PANTHER" id="PTHR11635">
    <property type="entry name" value="CAMP-DEPENDENT PROTEIN KINASE REGULATORY CHAIN"/>
    <property type="match status" value="1"/>
</dbReference>
<dbReference type="GO" id="GO:0005952">
    <property type="term" value="C:cAMP-dependent protein kinase complex"/>
    <property type="evidence" value="ECO:0007669"/>
    <property type="project" value="InterPro"/>
</dbReference>
<dbReference type="Pfam" id="PF00027">
    <property type="entry name" value="cNMP_binding"/>
    <property type="match status" value="2"/>
</dbReference>
<keyword evidence="3" id="KW-1185">Reference proteome</keyword>
<dbReference type="KEGG" id="lant:TUM19329_09980"/>
<accession>A0A6F8T387</accession>
<evidence type="ECO:0000313" key="2">
    <source>
        <dbReference type="EMBL" id="BCA94637.1"/>
    </source>
</evidence>
<dbReference type="GO" id="GO:0005829">
    <property type="term" value="C:cytosol"/>
    <property type="evidence" value="ECO:0007669"/>
    <property type="project" value="TreeGrafter"/>
</dbReference>
<evidence type="ECO:0000313" key="3">
    <source>
        <dbReference type="Proteomes" id="UP000502894"/>
    </source>
</evidence>
<dbReference type="CDD" id="cd00038">
    <property type="entry name" value="CAP_ED"/>
    <property type="match status" value="2"/>
</dbReference>